<evidence type="ECO:0000313" key="8">
    <source>
        <dbReference type="Proteomes" id="UP000262825"/>
    </source>
</evidence>
<keyword evidence="7" id="KW-0647">Proteasome</keyword>
<dbReference type="GO" id="GO:0005829">
    <property type="term" value="C:cytosol"/>
    <property type="evidence" value="ECO:0007669"/>
    <property type="project" value="TreeGrafter"/>
</dbReference>
<dbReference type="Pfam" id="PF16547">
    <property type="entry name" value="BLM10_N"/>
    <property type="match status" value="1"/>
</dbReference>
<proteinExistence type="predicted"/>
<name>A0A376B1A2_9ASCO</name>
<dbReference type="GO" id="GO:0005634">
    <property type="term" value="C:nucleus"/>
    <property type="evidence" value="ECO:0007669"/>
    <property type="project" value="TreeGrafter"/>
</dbReference>
<keyword evidence="1" id="KW-0677">Repeat</keyword>
<dbReference type="EMBL" id="UFAJ01000012">
    <property type="protein sequence ID" value="SSD58422.1"/>
    <property type="molecule type" value="Genomic_DNA"/>
</dbReference>
<reference evidence="8" key="1">
    <citation type="submission" date="2018-06" db="EMBL/GenBank/DDBJ databases">
        <authorList>
            <person name="Guldener U."/>
        </authorList>
    </citation>
    <scope>NUCLEOTIDE SEQUENCE [LARGE SCALE GENOMIC DNA]</scope>
    <source>
        <strain evidence="8">UTAD17</strain>
    </source>
</reference>
<dbReference type="InterPro" id="IPR032372">
    <property type="entry name" value="Blm10_N"/>
</dbReference>
<dbReference type="GO" id="GO:0000502">
    <property type="term" value="C:proteasome complex"/>
    <property type="evidence" value="ECO:0007669"/>
    <property type="project" value="UniProtKB-KW"/>
</dbReference>
<dbReference type="GO" id="GO:0006281">
    <property type="term" value="P:DNA repair"/>
    <property type="evidence" value="ECO:0007669"/>
    <property type="project" value="UniProtKB-KW"/>
</dbReference>
<dbReference type="PANTHER" id="PTHR32170">
    <property type="entry name" value="PROTEASOME ACTIVATOR COMPLEX SUBUNIT 4"/>
    <property type="match status" value="1"/>
</dbReference>
<dbReference type="GO" id="GO:0010499">
    <property type="term" value="P:proteasomal ubiquitin-independent protein catabolic process"/>
    <property type="evidence" value="ECO:0007669"/>
    <property type="project" value="TreeGrafter"/>
</dbReference>
<dbReference type="InterPro" id="IPR035309">
    <property type="entry name" value="PSME4"/>
</dbReference>
<accession>A0A376B1A2</accession>
<evidence type="ECO:0000259" key="4">
    <source>
        <dbReference type="Pfam" id="PF11919"/>
    </source>
</evidence>
<dbReference type="InterPro" id="IPR032430">
    <property type="entry name" value="Blm10_mid"/>
</dbReference>
<evidence type="ECO:0000256" key="3">
    <source>
        <dbReference type="ARBA" id="ARBA00023204"/>
    </source>
</evidence>
<evidence type="ECO:0000259" key="6">
    <source>
        <dbReference type="Pfam" id="PF16547"/>
    </source>
</evidence>
<evidence type="ECO:0000256" key="2">
    <source>
        <dbReference type="ARBA" id="ARBA00022763"/>
    </source>
</evidence>
<keyword evidence="3" id="KW-0234">DNA repair</keyword>
<dbReference type="InterPro" id="IPR021843">
    <property type="entry name" value="PSME4_C"/>
</dbReference>
<keyword evidence="2" id="KW-0227">DNA damage</keyword>
<feature type="domain" description="Proteasome activator complex subunit 4 C-terminal" evidence="4">
    <location>
        <begin position="2091"/>
        <end position="2178"/>
    </location>
</feature>
<dbReference type="PANTHER" id="PTHR32170:SF3">
    <property type="entry name" value="PROTEASOME ACTIVATOR COMPLEX SUBUNIT 4"/>
    <property type="match status" value="1"/>
</dbReference>
<dbReference type="Proteomes" id="UP000262825">
    <property type="component" value="Unassembled WGS sequence"/>
</dbReference>
<dbReference type="Gene3D" id="1.10.287.2210">
    <property type="match status" value="1"/>
</dbReference>
<dbReference type="GO" id="GO:0070628">
    <property type="term" value="F:proteasome binding"/>
    <property type="evidence" value="ECO:0007669"/>
    <property type="project" value="InterPro"/>
</dbReference>
<evidence type="ECO:0000259" key="5">
    <source>
        <dbReference type="Pfam" id="PF16507"/>
    </source>
</evidence>
<feature type="domain" description="Proteasome activator Blm10 middle HEAT repeats region" evidence="5">
    <location>
        <begin position="520"/>
        <end position="1039"/>
    </location>
</feature>
<gene>
    <name evidence="7" type="ORF">SCODWIG_00183</name>
</gene>
<evidence type="ECO:0000313" key="7">
    <source>
        <dbReference type="EMBL" id="SSD58422.1"/>
    </source>
</evidence>
<feature type="domain" description="Proteasome activator Blm10 N-terminal" evidence="6">
    <location>
        <begin position="91"/>
        <end position="169"/>
    </location>
</feature>
<dbReference type="VEuPathDB" id="FungiDB:SCODWIG_00183"/>
<protein>
    <submittedName>
        <fullName evidence="7">Related to Proteasome activator BLM10</fullName>
    </submittedName>
</protein>
<sequence>MNNGDQLKTPIPLRKKIASDIRLNYLTQRPSSTCSSNVQTSINNNGTKKAKCFEQTCNNYDEDNKSVPKARSATPAKNDATLFNGMDSEELIKKRLANYSLDFVDDHDLYLKNVYDSNSKWFSRDVKPDFLIEKCLPYPIENYKDQAKYLCHILVNLYIAIQSFDIQGLLAISSKDLCEFKAGLDALALDTDMFKLSAEDGEMNDINTFDEEDDEFEEDENEYIDTSGPDFNATGKITATSATIINVNHWTNELRNCLHFDFPLTLRKSLAKVYYHLALVRGQKIFRQMHVDMFESLVMKDDEGTNFTSLLLSSGLKLDYRPLLEFLQEFFPTAESDYIRYHVSNKSDLQLFRLLLKHAHNSKVFYDQDDEKALSTVVQNLISSYAPSTVSIVSPIITSFIPYYYQTNSNITDFFPFVFSIWTSSNANTVIDTHSYDFVGCVSEDAYINLLTQESPRLLVKSGLTFGNFGLLTEQQMKFLFNRVQNHLRNDFQIYSFSRTVRPFIYSINGSDFGSFFNYLEALLKSVETFIHPSNTGNWTKICAKFIHAFIKMYHQRAKLEEDPKSSFRSELKLNNKTHENMVKIFLKLLNIGSLNKSSDMANYYISSFAYLLDLSPPNKSLILDNILIDVYESLTDQYVHSIHRTYSALKKFTRVVRYMVMDDLYRVHVTNILSMMVSKLDHNDILLTSNLINGIVSIASFIPFENFTKADEYFTFESHTLPFIQEHLYYLKEGNNSSVEFNYNKEVLDVAFRASTTVFENVLKVYLDKVFLFVDADFDSSIISKINQTSMIMIESMSDDVFMYFFGAFEKLLWDSSYIREKEPNYELLSITIGAIIKRDNRLARKLFQNLAVQITQELDRGAGSIRSSTEIQHRDVRLVAYISCLCELLRQAHESLLTFKRELISLLHTIYDSITNPPIDIITSLLVHNVLTSLTTTEVIENRLIPKDSDLNCYERWGGLQFDSRKFSKKNLTFDWHVPTSAEIDLAIEILEDFSDYAIEYIQKLITDPQPSNKKTDLFKKCILILTHVLSGASLLFDPDYNKEKTKYQIDDKYNSKLLLLKNLRENELDGHAIDIDIEPIKQDKDLTPFEDNGSLTDVEIDGSKLNEIQMATDKEMDGADDVLMEYEGGQSEIPSGLATPIPHEEDGANHNSIMSSEITFRELNIFRFNYFFGNTRTEKLGDLRYLKVHKLRADVGNFFHKIYLYLSSNYDNNTQIFQIFLHGLKVWFADVGQETIFSEDASSFLELEFLENIQSLAHVNEPYTRTFFGARVNAFHQSRVLLNSTNRVPSKLEKLLLKDIIHLSMSIYPDIFKPAQGCMVHTIKQLIGSYQIVITKILSSFEEALQNKSYKKISVILQVLNIKKINRKLFTDYNNLSKIFKLLCEASTISDDDISSLADELLNNLGSCFKIPSSVCLMDHDQLECINPGDDSISLQVSVVRKAKDKKRRDYISKLIELNKELIDKLNNSSNLNWRITLNLIKIITRLEASLELPINDSSLLSIFKMCDGKHPDLLHSSLKSVIKIIDKISLMSAYQYNLNNAFDPKFRKQFTVSVGTKRDFSAVFQKEMNNFKCPNYFIDNIAYVGWLCWGQNMDVVETSKQIEWKLNNENDKILRDFGSLLTKKWLRNVLNILIKDNETKSYFISSDVELFVIIIHLINAGYCCPSLVDDALTYEFILETCDSIFDKNDKASMIMSIEIMCALIAADKFTTEKNVIKRDTFMDRFLTRILDHELNQDSMEVLNIAVWWIPMNVDIRRCPVFYEKFSSVENLLDVNSDASADQSSKLNLLRQIISTLGWRSPDLDKLVGSLIFNHPYDQVRRSIAFMYSTILRARINLSMDGYQELLDYERSSDREQEQKNSGLGRPTLCMPDFFARMFTTTFERIDFEFNKVKHMLPQDVLKTDYYYMSSTMIDLISSLLASPSKVFLISYLKEYIGPFFSKLDSMKDVCKLANIDPGALYMTFAYLPIRKEYIESVVSLIDDKSLFQGSHGLRLQLTFFESIFSNNLFTLGENEKKKILKFVVLNLYDSNSIEVRLRASDVLSGIVHNIMDKGIVNELTEKFTNDLVSKKNNKIKDYLKGNKSDEIKIHGSIIGLGGIISAYPYVFPLPKWIPAKLSILSSWAKANGICGNAAKDIISEFKKVRSDTWHLDREHFTTDELEDLEGVLWRSYYA</sequence>
<dbReference type="Pfam" id="PF16507">
    <property type="entry name" value="HEAT_PSME4_mid"/>
    <property type="match status" value="1"/>
</dbReference>
<dbReference type="Pfam" id="PF11919">
    <property type="entry name" value="PSME4_C"/>
    <property type="match status" value="1"/>
</dbReference>
<evidence type="ECO:0000256" key="1">
    <source>
        <dbReference type="ARBA" id="ARBA00022737"/>
    </source>
</evidence>
<keyword evidence="8" id="KW-1185">Reference proteome</keyword>
<dbReference type="GO" id="GO:0016504">
    <property type="term" value="F:peptidase activator activity"/>
    <property type="evidence" value="ECO:0007669"/>
    <property type="project" value="InterPro"/>
</dbReference>
<organism evidence="7 8">
    <name type="scientific">Saccharomycodes ludwigii</name>
    <dbReference type="NCBI Taxonomy" id="36035"/>
    <lineage>
        <taxon>Eukaryota</taxon>
        <taxon>Fungi</taxon>
        <taxon>Dikarya</taxon>
        <taxon>Ascomycota</taxon>
        <taxon>Saccharomycotina</taxon>
        <taxon>Saccharomycetes</taxon>
        <taxon>Saccharomycodales</taxon>
        <taxon>Saccharomycodaceae</taxon>
        <taxon>Saccharomycodes</taxon>
    </lineage>
</organism>
<dbReference type="OrthoDB" id="17907at2759"/>